<evidence type="ECO:0000256" key="1">
    <source>
        <dbReference type="SAM" id="MobiDB-lite"/>
    </source>
</evidence>
<protein>
    <submittedName>
        <fullName evidence="2">Uncharacterized protein</fullName>
    </submittedName>
</protein>
<dbReference type="EMBL" id="BNJK01000001">
    <property type="protein sequence ID" value="GHO90530.1"/>
    <property type="molecule type" value="Genomic_DNA"/>
</dbReference>
<accession>A0A8J3IDN1</accession>
<dbReference type="Proteomes" id="UP000597444">
    <property type="component" value="Unassembled WGS sequence"/>
</dbReference>
<gene>
    <name evidence="2" type="ORF">KSF_005780</name>
</gene>
<feature type="region of interest" description="Disordered" evidence="1">
    <location>
        <begin position="1"/>
        <end position="38"/>
    </location>
</feature>
<reference evidence="2" key="1">
    <citation type="submission" date="2020-10" db="EMBL/GenBank/DDBJ databases">
        <title>Taxonomic study of unclassified bacteria belonging to the class Ktedonobacteria.</title>
        <authorList>
            <person name="Yabe S."/>
            <person name="Wang C.M."/>
            <person name="Zheng Y."/>
            <person name="Sakai Y."/>
            <person name="Cavaletti L."/>
            <person name="Monciardini P."/>
            <person name="Donadio S."/>
        </authorList>
    </citation>
    <scope>NUCLEOTIDE SEQUENCE</scope>
    <source>
        <strain evidence="2">ID150040</strain>
    </source>
</reference>
<dbReference type="AlphaFoldDB" id="A0A8J3IDN1"/>
<feature type="compositionally biased region" description="Basic and acidic residues" evidence="1">
    <location>
        <begin position="1"/>
        <end position="10"/>
    </location>
</feature>
<proteinExistence type="predicted"/>
<evidence type="ECO:0000313" key="2">
    <source>
        <dbReference type="EMBL" id="GHO90530.1"/>
    </source>
</evidence>
<comment type="caution">
    <text evidence="2">The sequence shown here is derived from an EMBL/GenBank/DDBJ whole genome shotgun (WGS) entry which is preliminary data.</text>
</comment>
<organism evidence="2 3">
    <name type="scientific">Reticulibacter mediterranei</name>
    <dbReference type="NCBI Taxonomy" id="2778369"/>
    <lineage>
        <taxon>Bacteria</taxon>
        <taxon>Bacillati</taxon>
        <taxon>Chloroflexota</taxon>
        <taxon>Ktedonobacteria</taxon>
        <taxon>Ktedonobacterales</taxon>
        <taxon>Reticulibacteraceae</taxon>
        <taxon>Reticulibacter</taxon>
    </lineage>
</organism>
<name>A0A8J3IDN1_9CHLR</name>
<keyword evidence="3" id="KW-1185">Reference proteome</keyword>
<evidence type="ECO:0000313" key="3">
    <source>
        <dbReference type="Proteomes" id="UP000597444"/>
    </source>
</evidence>
<sequence length="85" mass="9311">MAPMDRDALRRGQGQPIIDDDSGLTTNKERGKAGNGEGFLKLSNVRRNGLIQGVNIRKQQARRKSVAAINIMQQAGLCCLLQYGK</sequence>